<dbReference type="InterPro" id="IPR002372">
    <property type="entry name" value="PQQ_rpt_dom"/>
</dbReference>
<dbReference type="EMBL" id="CP036281">
    <property type="protein sequence ID" value="QDU80241.1"/>
    <property type="molecule type" value="Genomic_DNA"/>
</dbReference>
<dbReference type="InterPro" id="IPR015943">
    <property type="entry name" value="WD40/YVTN_repeat-like_dom_sf"/>
</dbReference>
<dbReference type="AlphaFoldDB" id="A0A518CLX5"/>
<dbReference type="InterPro" id="IPR018391">
    <property type="entry name" value="PQQ_b-propeller_rpt"/>
</dbReference>
<sequence>MTKDLYGTHLQGEKQAKWIQVSATAGFASSYCKTTPSISSIMGVHSQSDSLQLPLEWSLMLTSFKHRTHQASVLAICLIVGLATPSLAENWPQWRGPTGLSLSSETNLPIEWSESNHITAKIPLPISGSSTPAVWNDSIFVTVEDEGILQLIKIDRATNDIAWSLKVGEGTANRKQEGGSSRSPKYHNLHNMASPSPITDGEIVVVHFGNGDLAAYDFEGEQLWKLNLPEDYGNYSIWWGHANSPILYEDLVISVCIQDSLADIQDEPVESYIVAHDRLTGKEVWYTPRMTEANAEECDAYTTPIIRSTPSGDQLVVMGGNQLDAYDPHTGEQKWKLPGLVGGRTITGPTLADGLVYATVGMRGEIKAVRPEKLDEGIDAAVVWSYRNNTPDTCCPVVIDKLLFMVSDNGIASCLNSQTGELHWRERLGGDFKASPVYADGHIYFLNKAGECTVVDAAAEFRKISVNQLDDEFIASPAISDGQILVRGKQALYVIESKP</sequence>
<accession>A0A518CLX5</accession>
<dbReference type="Gene3D" id="2.130.10.10">
    <property type="entry name" value="YVTN repeat-like/Quinoprotein amine dehydrogenase"/>
    <property type="match status" value="1"/>
</dbReference>
<proteinExistence type="predicted"/>
<dbReference type="Proteomes" id="UP000317178">
    <property type="component" value="Chromosome"/>
</dbReference>
<dbReference type="PANTHER" id="PTHR34512">
    <property type="entry name" value="CELL SURFACE PROTEIN"/>
    <property type="match status" value="1"/>
</dbReference>
<evidence type="ECO:0000313" key="2">
    <source>
        <dbReference type="EMBL" id="QDU80241.1"/>
    </source>
</evidence>
<dbReference type="Gene3D" id="2.40.10.480">
    <property type="match status" value="1"/>
</dbReference>
<dbReference type="KEGG" id="plon:Pla110_19650"/>
<feature type="domain" description="Pyrrolo-quinoline quinone repeat" evidence="1">
    <location>
        <begin position="381"/>
        <end position="457"/>
    </location>
</feature>
<feature type="domain" description="Pyrrolo-quinoline quinone repeat" evidence="1">
    <location>
        <begin position="122"/>
        <end position="238"/>
    </location>
</feature>
<evidence type="ECO:0000313" key="3">
    <source>
        <dbReference type="Proteomes" id="UP000317178"/>
    </source>
</evidence>
<dbReference type="SUPFAM" id="SSF50998">
    <property type="entry name" value="Quinoprotein alcohol dehydrogenase-like"/>
    <property type="match status" value="1"/>
</dbReference>
<gene>
    <name evidence="2" type="ORF">Pla110_19650</name>
</gene>
<organism evidence="2 3">
    <name type="scientific">Polystyrenella longa</name>
    <dbReference type="NCBI Taxonomy" id="2528007"/>
    <lineage>
        <taxon>Bacteria</taxon>
        <taxon>Pseudomonadati</taxon>
        <taxon>Planctomycetota</taxon>
        <taxon>Planctomycetia</taxon>
        <taxon>Planctomycetales</taxon>
        <taxon>Planctomycetaceae</taxon>
        <taxon>Polystyrenella</taxon>
    </lineage>
</organism>
<dbReference type="Pfam" id="PF13360">
    <property type="entry name" value="PQQ_2"/>
    <property type="match status" value="2"/>
</dbReference>
<name>A0A518CLX5_9PLAN</name>
<keyword evidence="3" id="KW-1185">Reference proteome</keyword>
<dbReference type="PANTHER" id="PTHR34512:SF30">
    <property type="entry name" value="OUTER MEMBRANE PROTEIN ASSEMBLY FACTOR BAMB"/>
    <property type="match status" value="1"/>
</dbReference>
<reference evidence="2 3" key="1">
    <citation type="submission" date="2019-02" db="EMBL/GenBank/DDBJ databases">
        <title>Deep-cultivation of Planctomycetes and their phenomic and genomic characterization uncovers novel biology.</title>
        <authorList>
            <person name="Wiegand S."/>
            <person name="Jogler M."/>
            <person name="Boedeker C."/>
            <person name="Pinto D."/>
            <person name="Vollmers J."/>
            <person name="Rivas-Marin E."/>
            <person name="Kohn T."/>
            <person name="Peeters S.H."/>
            <person name="Heuer A."/>
            <person name="Rast P."/>
            <person name="Oberbeckmann S."/>
            <person name="Bunk B."/>
            <person name="Jeske O."/>
            <person name="Meyerdierks A."/>
            <person name="Storesund J.E."/>
            <person name="Kallscheuer N."/>
            <person name="Luecker S."/>
            <person name="Lage O.M."/>
            <person name="Pohl T."/>
            <person name="Merkel B.J."/>
            <person name="Hornburger P."/>
            <person name="Mueller R.-W."/>
            <person name="Bruemmer F."/>
            <person name="Labrenz M."/>
            <person name="Spormann A.M."/>
            <person name="Op den Camp H."/>
            <person name="Overmann J."/>
            <person name="Amann R."/>
            <person name="Jetten M.S.M."/>
            <person name="Mascher T."/>
            <person name="Medema M.H."/>
            <person name="Devos D.P."/>
            <person name="Kaster A.-K."/>
            <person name="Ovreas L."/>
            <person name="Rohde M."/>
            <person name="Galperin M.Y."/>
            <person name="Jogler C."/>
        </authorList>
    </citation>
    <scope>NUCLEOTIDE SEQUENCE [LARGE SCALE GENOMIC DNA]</scope>
    <source>
        <strain evidence="2 3">Pla110</strain>
    </source>
</reference>
<evidence type="ECO:0000259" key="1">
    <source>
        <dbReference type="Pfam" id="PF13360"/>
    </source>
</evidence>
<protein>
    <submittedName>
        <fullName evidence="2">Outer membrane biogenesis protein BamB</fullName>
    </submittedName>
</protein>
<dbReference type="InterPro" id="IPR011047">
    <property type="entry name" value="Quinoprotein_ADH-like_sf"/>
</dbReference>
<dbReference type="SMART" id="SM00564">
    <property type="entry name" value="PQQ"/>
    <property type="match status" value="4"/>
</dbReference>